<organism evidence="3 4">
    <name type="scientific">Phyllobacterium phragmitis</name>
    <dbReference type="NCBI Taxonomy" id="2670329"/>
    <lineage>
        <taxon>Bacteria</taxon>
        <taxon>Pseudomonadati</taxon>
        <taxon>Pseudomonadota</taxon>
        <taxon>Alphaproteobacteria</taxon>
        <taxon>Hyphomicrobiales</taxon>
        <taxon>Phyllobacteriaceae</taxon>
        <taxon>Phyllobacterium</taxon>
    </lineage>
</organism>
<dbReference type="RefSeq" id="WP_407866786.1">
    <property type="nucleotide sequence ID" value="NZ_BAAFZP010000002.1"/>
</dbReference>
<dbReference type="Proteomes" id="UP001628091">
    <property type="component" value="Unassembled WGS sequence"/>
</dbReference>
<dbReference type="Pfam" id="PF00534">
    <property type="entry name" value="Glycos_transf_1"/>
    <property type="match status" value="1"/>
</dbReference>
<sequence length="365" mass="40745">MKIAQIAPLAECVPPRLYGGTERIVSYLTEELVRQGHDVTLFASADSQTAARLIGCSDIALRLNPAVRDPIPYHVVMLDEVRRRAEEFDVLHFHIDLLHFPLIREMAERTVTTLHGRLDLPDLIPFYSAFPEIPLVSISQDQRRPLSCPVNWVGTVYHGLPRDLLPYTAKPKGDYFAFLGRISPEKRPDRAIEIAARAGVKLKLAAKVDKADQDYWTNVIEPMIRAHPNVEFIGEINERQKAEFLGNARALLFPIDWPEPFGLVMIEAMSCGTPVIAFRCGSVPEIIDAGVSGFIVENTDQAVAAVNEIGGLDRARVRAAFEERFTVERMARDYLDIYRALPDVAADSLPLRRGAGQDRGLQVVA</sequence>
<feature type="domain" description="Glycosyl transferase family 1" evidence="1">
    <location>
        <begin position="170"/>
        <end position="307"/>
    </location>
</feature>
<evidence type="ECO:0000259" key="1">
    <source>
        <dbReference type="Pfam" id="PF00534"/>
    </source>
</evidence>
<accession>A0ABQ0H651</accession>
<feature type="domain" description="Glycosyltransferase subfamily 4-like N-terminal" evidence="2">
    <location>
        <begin position="18"/>
        <end position="119"/>
    </location>
</feature>
<dbReference type="InterPro" id="IPR001296">
    <property type="entry name" value="Glyco_trans_1"/>
</dbReference>
<evidence type="ECO:0000313" key="3">
    <source>
        <dbReference type="EMBL" id="GAB1584372.1"/>
    </source>
</evidence>
<protein>
    <submittedName>
        <fullName evidence="3">Glycosyltransferase family 4 protein</fullName>
    </submittedName>
</protein>
<evidence type="ECO:0000313" key="4">
    <source>
        <dbReference type="Proteomes" id="UP001628091"/>
    </source>
</evidence>
<evidence type="ECO:0000259" key="2">
    <source>
        <dbReference type="Pfam" id="PF13439"/>
    </source>
</evidence>
<dbReference type="Gene3D" id="3.40.50.2000">
    <property type="entry name" value="Glycogen Phosphorylase B"/>
    <property type="match status" value="2"/>
</dbReference>
<proteinExistence type="predicted"/>
<dbReference type="SUPFAM" id="SSF53756">
    <property type="entry name" value="UDP-Glycosyltransferase/glycogen phosphorylase"/>
    <property type="match status" value="1"/>
</dbReference>
<keyword evidence="4" id="KW-1185">Reference proteome</keyword>
<dbReference type="InterPro" id="IPR028098">
    <property type="entry name" value="Glyco_trans_4-like_N"/>
</dbReference>
<dbReference type="PANTHER" id="PTHR12526:SF595">
    <property type="entry name" value="BLL5217 PROTEIN"/>
    <property type="match status" value="1"/>
</dbReference>
<dbReference type="Pfam" id="PF13439">
    <property type="entry name" value="Glyco_transf_4"/>
    <property type="match status" value="1"/>
</dbReference>
<dbReference type="EMBL" id="BAAFZP010000002">
    <property type="protein sequence ID" value="GAB1584372.1"/>
    <property type="molecule type" value="Genomic_DNA"/>
</dbReference>
<dbReference type="PANTHER" id="PTHR12526">
    <property type="entry name" value="GLYCOSYLTRANSFERASE"/>
    <property type="match status" value="1"/>
</dbReference>
<reference evidence="3 4" key="1">
    <citation type="submission" date="2024-10" db="EMBL/GenBank/DDBJ databases">
        <title>Isolation, draft genome sequencing and identification of Phyllobacterium sp. NSA23, isolated from leaf soil.</title>
        <authorList>
            <person name="Akita H."/>
        </authorList>
    </citation>
    <scope>NUCLEOTIDE SEQUENCE [LARGE SCALE GENOMIC DNA]</scope>
    <source>
        <strain evidence="3 4">NSA23</strain>
    </source>
</reference>
<comment type="caution">
    <text evidence="3">The sequence shown here is derived from an EMBL/GenBank/DDBJ whole genome shotgun (WGS) entry which is preliminary data.</text>
</comment>
<gene>
    <name evidence="3" type="ORF">PPNSA23_43150</name>
</gene>
<name>A0ABQ0H651_9HYPH</name>
<dbReference type="CDD" id="cd03802">
    <property type="entry name" value="GT4_AviGT4-like"/>
    <property type="match status" value="1"/>
</dbReference>